<organism evidence="2 3">
    <name type="scientific">Phytophthora fragariaefolia</name>
    <dbReference type="NCBI Taxonomy" id="1490495"/>
    <lineage>
        <taxon>Eukaryota</taxon>
        <taxon>Sar</taxon>
        <taxon>Stramenopiles</taxon>
        <taxon>Oomycota</taxon>
        <taxon>Peronosporomycetes</taxon>
        <taxon>Peronosporales</taxon>
        <taxon>Peronosporaceae</taxon>
        <taxon>Phytophthora</taxon>
    </lineage>
</organism>
<accession>A0A9W6Y8F6</accession>
<evidence type="ECO:0000313" key="2">
    <source>
        <dbReference type="EMBL" id="GMF56279.1"/>
    </source>
</evidence>
<dbReference type="AlphaFoldDB" id="A0A9W6Y8F6"/>
<comment type="caution">
    <text evidence="2">The sequence shown here is derived from an EMBL/GenBank/DDBJ whole genome shotgun (WGS) entry which is preliminary data.</text>
</comment>
<protein>
    <submittedName>
        <fullName evidence="2">Unnamed protein product</fullName>
    </submittedName>
</protein>
<evidence type="ECO:0000313" key="3">
    <source>
        <dbReference type="Proteomes" id="UP001165121"/>
    </source>
</evidence>
<name>A0A9W6Y8F6_9STRA</name>
<feature type="compositionally biased region" description="Polar residues" evidence="1">
    <location>
        <begin position="46"/>
        <end position="56"/>
    </location>
</feature>
<keyword evidence="3" id="KW-1185">Reference proteome</keyword>
<feature type="region of interest" description="Disordered" evidence="1">
    <location>
        <begin position="46"/>
        <end position="75"/>
    </location>
</feature>
<sequence>MLANNRQYQSVEVVERVPLMHWNGATYELQISRSNGQRRQITLSATHESVQTSVQLEQRKQLETQSSRPNLSRQQLKTLESRAVSLSHDSYHPAAQLYNA</sequence>
<reference evidence="2" key="1">
    <citation type="submission" date="2023-04" db="EMBL/GenBank/DDBJ databases">
        <title>Phytophthora fragariaefolia NBRC 109709.</title>
        <authorList>
            <person name="Ichikawa N."/>
            <person name="Sato H."/>
            <person name="Tonouchi N."/>
        </authorList>
    </citation>
    <scope>NUCLEOTIDE SEQUENCE</scope>
    <source>
        <strain evidence="2">NBRC 109709</strain>
    </source>
</reference>
<proteinExistence type="predicted"/>
<dbReference type="EMBL" id="BSXT01003947">
    <property type="protein sequence ID" value="GMF56279.1"/>
    <property type="molecule type" value="Genomic_DNA"/>
</dbReference>
<gene>
    <name evidence="2" type="ORF">Pfra01_002385500</name>
</gene>
<evidence type="ECO:0000256" key="1">
    <source>
        <dbReference type="SAM" id="MobiDB-lite"/>
    </source>
</evidence>
<dbReference type="Proteomes" id="UP001165121">
    <property type="component" value="Unassembled WGS sequence"/>
</dbReference>
<feature type="compositionally biased region" description="Polar residues" evidence="1">
    <location>
        <begin position="63"/>
        <end position="75"/>
    </location>
</feature>